<evidence type="ECO:0000256" key="1">
    <source>
        <dbReference type="SAM" id="MobiDB-lite"/>
    </source>
</evidence>
<protein>
    <submittedName>
        <fullName evidence="4">Acyltransferase</fullName>
    </submittedName>
</protein>
<keyword evidence="4" id="KW-0012">Acyltransferase</keyword>
<accession>A0A6B3C4M6</accession>
<dbReference type="GO" id="GO:0000271">
    <property type="term" value="P:polysaccharide biosynthetic process"/>
    <property type="evidence" value="ECO:0007669"/>
    <property type="project" value="TreeGrafter"/>
</dbReference>
<dbReference type="EMBL" id="JAAGLU010000048">
    <property type="protein sequence ID" value="NEC91777.1"/>
    <property type="molecule type" value="Genomic_DNA"/>
</dbReference>
<keyword evidence="2" id="KW-0472">Membrane</keyword>
<keyword evidence="2" id="KW-1133">Transmembrane helix</keyword>
<dbReference type="InterPro" id="IPR002656">
    <property type="entry name" value="Acyl_transf_3_dom"/>
</dbReference>
<feature type="transmembrane region" description="Helical" evidence="2">
    <location>
        <begin position="143"/>
        <end position="159"/>
    </location>
</feature>
<feature type="transmembrane region" description="Helical" evidence="2">
    <location>
        <begin position="211"/>
        <end position="231"/>
    </location>
</feature>
<dbReference type="GO" id="GO:0016020">
    <property type="term" value="C:membrane"/>
    <property type="evidence" value="ECO:0007669"/>
    <property type="project" value="TreeGrafter"/>
</dbReference>
<feature type="transmembrane region" description="Helical" evidence="2">
    <location>
        <begin position="267"/>
        <end position="288"/>
    </location>
</feature>
<feature type="transmembrane region" description="Helical" evidence="2">
    <location>
        <begin position="243"/>
        <end position="261"/>
    </location>
</feature>
<keyword evidence="2" id="KW-0812">Transmembrane</keyword>
<feature type="transmembrane region" description="Helical" evidence="2">
    <location>
        <begin position="98"/>
        <end position="123"/>
    </location>
</feature>
<evidence type="ECO:0000313" key="4">
    <source>
        <dbReference type="EMBL" id="NEC91777.1"/>
    </source>
</evidence>
<dbReference type="Pfam" id="PF01757">
    <property type="entry name" value="Acyl_transf_3"/>
    <property type="match status" value="1"/>
</dbReference>
<proteinExistence type="predicted"/>
<keyword evidence="4" id="KW-0808">Transferase</keyword>
<dbReference type="RefSeq" id="WP_164322836.1">
    <property type="nucleotide sequence ID" value="NZ_JAAGLU010000048.1"/>
</dbReference>
<dbReference type="PANTHER" id="PTHR23028:SF53">
    <property type="entry name" value="ACYL_TRANSF_3 DOMAIN-CONTAINING PROTEIN"/>
    <property type="match status" value="1"/>
</dbReference>
<feature type="transmembrane region" description="Helical" evidence="2">
    <location>
        <begin position="57"/>
        <end position="77"/>
    </location>
</feature>
<name>A0A6B3C4M6_9ACTN</name>
<feature type="transmembrane region" description="Helical" evidence="2">
    <location>
        <begin position="171"/>
        <end position="191"/>
    </location>
</feature>
<dbReference type="GO" id="GO:0016747">
    <property type="term" value="F:acyltransferase activity, transferring groups other than amino-acyl groups"/>
    <property type="evidence" value="ECO:0007669"/>
    <property type="project" value="InterPro"/>
</dbReference>
<organism evidence="4">
    <name type="scientific">Streptomyces sp. SID12501</name>
    <dbReference type="NCBI Taxonomy" id="2706042"/>
    <lineage>
        <taxon>Bacteria</taxon>
        <taxon>Bacillati</taxon>
        <taxon>Actinomycetota</taxon>
        <taxon>Actinomycetes</taxon>
        <taxon>Kitasatosporales</taxon>
        <taxon>Streptomycetaceae</taxon>
        <taxon>Streptomyces</taxon>
    </lineage>
</organism>
<sequence length="400" mass="43771">MSAESAAPGRASRLPSLTGMRFFAAFLVFLFHLSLLEAYSTTGEGHGPFASAMKNGGWAGVTFFFILSGFVLTWSARDNDTTRAFWGRRLVKIYPNHVVTFFLALASYAYVSATWGSGIPNFLLLQAWIPHDYVFFSINNPSWSLSCELVFYLLFPALYRGVRRIRADRLWWWAAGTAAAIVLLPLVVELLPTGETFGPNHANSPLYGHSITQMWLVYIFPPVRVLDFLLGILMARIVLSGRWIGLGVLPALALTVAAYVVSLYVPFLFSLNAVVVAPFALLVSAAAARDAQGRGTAVSGRVWIWLGEVSFAFYLVHQILLSVTQERFGFRAQDSLAEAVGVAALVAAVSLLLAWLLYIGVERPAVRARARRARRTIPAPGAAVPSPRDDSDRPVTVGST</sequence>
<evidence type="ECO:0000256" key="2">
    <source>
        <dbReference type="SAM" id="Phobius"/>
    </source>
</evidence>
<feature type="transmembrane region" description="Helical" evidence="2">
    <location>
        <begin position="300"/>
        <end position="320"/>
    </location>
</feature>
<comment type="caution">
    <text evidence="4">The sequence shown here is derived from an EMBL/GenBank/DDBJ whole genome shotgun (WGS) entry which is preliminary data.</text>
</comment>
<dbReference type="InterPro" id="IPR050879">
    <property type="entry name" value="Acyltransferase_3"/>
</dbReference>
<dbReference type="PANTHER" id="PTHR23028">
    <property type="entry name" value="ACETYLTRANSFERASE"/>
    <property type="match status" value="1"/>
</dbReference>
<feature type="domain" description="Acyltransferase 3" evidence="3">
    <location>
        <begin position="16"/>
        <end position="358"/>
    </location>
</feature>
<reference evidence="4" key="1">
    <citation type="submission" date="2020-01" db="EMBL/GenBank/DDBJ databases">
        <title>Insect and environment-associated Actinomycetes.</title>
        <authorList>
            <person name="Currrie C."/>
            <person name="Chevrette M."/>
            <person name="Carlson C."/>
            <person name="Stubbendieck R."/>
            <person name="Wendt-Pienkowski E."/>
        </authorList>
    </citation>
    <scope>NUCLEOTIDE SEQUENCE</scope>
    <source>
        <strain evidence="4">SID12501</strain>
    </source>
</reference>
<dbReference type="AlphaFoldDB" id="A0A6B3C4M6"/>
<gene>
    <name evidence="4" type="ORF">G3I71_39690</name>
</gene>
<feature type="transmembrane region" description="Helical" evidence="2">
    <location>
        <begin position="340"/>
        <end position="361"/>
    </location>
</feature>
<evidence type="ECO:0000259" key="3">
    <source>
        <dbReference type="Pfam" id="PF01757"/>
    </source>
</evidence>
<feature type="region of interest" description="Disordered" evidence="1">
    <location>
        <begin position="377"/>
        <end position="400"/>
    </location>
</feature>